<accession>A0AAQ3QCB8</accession>
<protein>
    <submittedName>
        <fullName evidence="2">Uncharacterized protein</fullName>
    </submittedName>
</protein>
<reference evidence="2 3" key="1">
    <citation type="submission" date="2023-10" db="EMBL/GenBank/DDBJ databases">
        <title>Chromosome-scale genome assembly provides insights into flower coloration mechanisms of Canna indica.</title>
        <authorList>
            <person name="Li C."/>
        </authorList>
    </citation>
    <scope>NUCLEOTIDE SEQUENCE [LARGE SCALE GENOMIC DNA]</scope>
    <source>
        <tissue evidence="2">Flower</tissue>
    </source>
</reference>
<dbReference type="EMBL" id="CP136893">
    <property type="protein sequence ID" value="WOL03330.1"/>
    <property type="molecule type" value="Genomic_DNA"/>
</dbReference>
<dbReference type="AlphaFoldDB" id="A0AAQ3QCB8"/>
<organism evidence="2 3">
    <name type="scientific">Canna indica</name>
    <name type="common">Indian-shot</name>
    <dbReference type="NCBI Taxonomy" id="4628"/>
    <lineage>
        <taxon>Eukaryota</taxon>
        <taxon>Viridiplantae</taxon>
        <taxon>Streptophyta</taxon>
        <taxon>Embryophyta</taxon>
        <taxon>Tracheophyta</taxon>
        <taxon>Spermatophyta</taxon>
        <taxon>Magnoliopsida</taxon>
        <taxon>Liliopsida</taxon>
        <taxon>Zingiberales</taxon>
        <taxon>Cannaceae</taxon>
        <taxon>Canna</taxon>
    </lineage>
</organism>
<gene>
    <name evidence="2" type="ORF">Cni_G12050</name>
</gene>
<evidence type="ECO:0000313" key="3">
    <source>
        <dbReference type="Proteomes" id="UP001327560"/>
    </source>
</evidence>
<evidence type="ECO:0000313" key="2">
    <source>
        <dbReference type="EMBL" id="WOL03330.1"/>
    </source>
</evidence>
<name>A0AAQ3QCB8_9LILI</name>
<dbReference type="Proteomes" id="UP001327560">
    <property type="component" value="Chromosome 4"/>
</dbReference>
<proteinExistence type="predicted"/>
<evidence type="ECO:0000256" key="1">
    <source>
        <dbReference type="SAM" id="MobiDB-lite"/>
    </source>
</evidence>
<feature type="region of interest" description="Disordered" evidence="1">
    <location>
        <begin position="69"/>
        <end position="99"/>
    </location>
</feature>
<keyword evidence="3" id="KW-1185">Reference proteome</keyword>
<sequence>MAAENTSANGRFATFGKFHSLNDGDESSDPWNDSPLLSRDEPSHGHVCRPVIIGSDGSVTPVMVLDELPRHPTHHPARQHKEASPATKGGKAREFSGRVLRRQKEDFGSSLVDGDAYGESGPVFYQSSSSEEEPPAMVFRDGVWETAAEFLWGPERLPPRSLPLARTLQRRERSPAAAVIDSSEAVKKYGGKFVW</sequence>
<feature type="region of interest" description="Disordered" evidence="1">
    <location>
        <begin position="1"/>
        <end position="52"/>
    </location>
</feature>